<dbReference type="AlphaFoldDB" id="A0A8K0CU66"/>
<dbReference type="Proteomes" id="UP000801492">
    <property type="component" value="Unassembled WGS sequence"/>
</dbReference>
<name>A0A8K0CU66_IGNLU</name>
<reference evidence="1" key="1">
    <citation type="submission" date="2019-08" db="EMBL/GenBank/DDBJ databases">
        <title>The genome of the North American firefly Photinus pyralis.</title>
        <authorList>
            <consortium name="Photinus pyralis genome working group"/>
            <person name="Fallon T.R."/>
            <person name="Sander Lower S.E."/>
            <person name="Weng J.-K."/>
        </authorList>
    </citation>
    <scope>NUCLEOTIDE SEQUENCE</scope>
    <source>
        <strain evidence="1">TRF0915ILg1</strain>
        <tissue evidence="1">Whole body</tissue>
    </source>
</reference>
<proteinExistence type="predicted"/>
<evidence type="ECO:0000313" key="1">
    <source>
        <dbReference type="EMBL" id="KAF2891711.1"/>
    </source>
</evidence>
<feature type="non-terminal residue" evidence="1">
    <location>
        <position position="1"/>
    </location>
</feature>
<keyword evidence="2" id="KW-1185">Reference proteome</keyword>
<dbReference type="EMBL" id="VTPC01024771">
    <property type="protein sequence ID" value="KAF2891711.1"/>
    <property type="molecule type" value="Genomic_DNA"/>
</dbReference>
<evidence type="ECO:0000313" key="2">
    <source>
        <dbReference type="Proteomes" id="UP000801492"/>
    </source>
</evidence>
<sequence>AWKPLRKLFSHPVLSLSMKVLFPWERTFVHALLFGMRNSQIDLKTISSHSMPILFLREASKLLQSG</sequence>
<protein>
    <submittedName>
        <fullName evidence="1">Uncharacterized protein</fullName>
    </submittedName>
</protein>
<gene>
    <name evidence="1" type="ORF">ILUMI_14462</name>
</gene>
<comment type="caution">
    <text evidence="1">The sequence shown here is derived from an EMBL/GenBank/DDBJ whole genome shotgun (WGS) entry which is preliminary data.</text>
</comment>
<organism evidence="1 2">
    <name type="scientific">Ignelater luminosus</name>
    <name type="common">Cucubano</name>
    <name type="synonym">Pyrophorus luminosus</name>
    <dbReference type="NCBI Taxonomy" id="2038154"/>
    <lineage>
        <taxon>Eukaryota</taxon>
        <taxon>Metazoa</taxon>
        <taxon>Ecdysozoa</taxon>
        <taxon>Arthropoda</taxon>
        <taxon>Hexapoda</taxon>
        <taxon>Insecta</taxon>
        <taxon>Pterygota</taxon>
        <taxon>Neoptera</taxon>
        <taxon>Endopterygota</taxon>
        <taxon>Coleoptera</taxon>
        <taxon>Polyphaga</taxon>
        <taxon>Elateriformia</taxon>
        <taxon>Elateroidea</taxon>
        <taxon>Elateridae</taxon>
        <taxon>Agrypninae</taxon>
        <taxon>Pyrophorini</taxon>
        <taxon>Ignelater</taxon>
    </lineage>
</organism>
<accession>A0A8K0CU66</accession>